<dbReference type="GO" id="GO:0005509">
    <property type="term" value="F:calcium ion binding"/>
    <property type="evidence" value="ECO:0007669"/>
    <property type="project" value="InterPro"/>
</dbReference>
<sequence length="292" mass="32797">MKGMGTEEAPIVEILTRRTYQQREEIAQTYKREFGRDLGEDLASELGGELEDLMCGLTHSYFEYLALELSKAMKGMGTKEKIINEIILSRNNSELQLLKEAYANTCHSSLEEDIRGESDGDLEKLLVALLNDSRDEIGDVDNAKAQQQAQDLYNAGENKWGTNEAVFRQLFSHESLPQLMAIAQEYEEISKRSLAEAIESEMGGDFRDALLIILEVAKDKIGYYADLLYNCMQGAGTDDKTLIRLVLSRSELDLGDIKEKYLEKYGKTLDHSIESETSGPYKDALLLLVRGG</sequence>
<evidence type="ECO:0000313" key="7">
    <source>
        <dbReference type="EMBL" id="KAF0291200.1"/>
    </source>
</evidence>
<dbReference type="PROSITE" id="PS00223">
    <property type="entry name" value="ANNEXIN_1"/>
    <property type="match status" value="3"/>
</dbReference>
<evidence type="ECO:0000256" key="5">
    <source>
        <dbReference type="ARBA" id="ARBA00023302"/>
    </source>
</evidence>
<comment type="domain">
    <text evidence="6">A pair of annexin repeats may form one binding site for calcium and phospholipid.</text>
</comment>
<dbReference type="GO" id="GO:0001786">
    <property type="term" value="F:phosphatidylserine binding"/>
    <property type="evidence" value="ECO:0007669"/>
    <property type="project" value="TreeGrafter"/>
</dbReference>
<dbReference type="FunFam" id="1.10.220.10:FF:000005">
    <property type="entry name" value="Annexin"/>
    <property type="match status" value="2"/>
</dbReference>
<dbReference type="GO" id="GO:0005544">
    <property type="term" value="F:calcium-dependent phospholipid binding"/>
    <property type="evidence" value="ECO:0007669"/>
    <property type="project" value="UniProtKB-KW"/>
</dbReference>
<dbReference type="PANTHER" id="PTHR10502:SF102">
    <property type="entry name" value="ANNEXIN B11"/>
    <property type="match status" value="1"/>
</dbReference>
<dbReference type="GO" id="GO:0005634">
    <property type="term" value="C:nucleus"/>
    <property type="evidence" value="ECO:0007669"/>
    <property type="project" value="TreeGrafter"/>
</dbReference>
<dbReference type="InterPro" id="IPR018502">
    <property type="entry name" value="Annexin_repeat"/>
</dbReference>
<dbReference type="EMBL" id="VIIS01001899">
    <property type="protein sequence ID" value="KAF0291200.1"/>
    <property type="molecule type" value="Genomic_DNA"/>
</dbReference>
<dbReference type="GO" id="GO:0005737">
    <property type="term" value="C:cytoplasm"/>
    <property type="evidence" value="ECO:0007669"/>
    <property type="project" value="TreeGrafter"/>
</dbReference>
<dbReference type="InterPro" id="IPR001464">
    <property type="entry name" value="Annexin"/>
</dbReference>
<dbReference type="AlphaFoldDB" id="A0A6A4VIS0"/>
<dbReference type="OrthoDB" id="37886at2759"/>
<comment type="similarity">
    <text evidence="1 6">Belongs to the annexin family.</text>
</comment>
<evidence type="ECO:0000256" key="3">
    <source>
        <dbReference type="ARBA" id="ARBA00022837"/>
    </source>
</evidence>
<dbReference type="FunFam" id="1.10.220.10:FF:000002">
    <property type="entry name" value="Annexin"/>
    <property type="match status" value="1"/>
</dbReference>
<evidence type="ECO:0000256" key="1">
    <source>
        <dbReference type="ARBA" id="ARBA00007831"/>
    </source>
</evidence>
<dbReference type="SMART" id="SM00335">
    <property type="entry name" value="ANX"/>
    <property type="match status" value="4"/>
</dbReference>
<keyword evidence="5 6" id="KW-0111">Calcium/phospholipid-binding</keyword>
<dbReference type="FunFam" id="1.10.220.10:FF:000001">
    <property type="entry name" value="Annexin"/>
    <property type="match status" value="1"/>
</dbReference>
<dbReference type="PANTHER" id="PTHR10502">
    <property type="entry name" value="ANNEXIN"/>
    <property type="match status" value="1"/>
</dbReference>
<dbReference type="Proteomes" id="UP000440578">
    <property type="component" value="Unassembled WGS sequence"/>
</dbReference>
<organism evidence="7 8">
    <name type="scientific">Amphibalanus amphitrite</name>
    <name type="common">Striped barnacle</name>
    <name type="synonym">Balanus amphitrite</name>
    <dbReference type="NCBI Taxonomy" id="1232801"/>
    <lineage>
        <taxon>Eukaryota</taxon>
        <taxon>Metazoa</taxon>
        <taxon>Ecdysozoa</taxon>
        <taxon>Arthropoda</taxon>
        <taxon>Crustacea</taxon>
        <taxon>Multicrustacea</taxon>
        <taxon>Cirripedia</taxon>
        <taxon>Thoracica</taxon>
        <taxon>Thoracicalcarea</taxon>
        <taxon>Balanomorpha</taxon>
        <taxon>Balanoidea</taxon>
        <taxon>Balanidae</taxon>
        <taxon>Amphibalaninae</taxon>
        <taxon>Amphibalanus</taxon>
    </lineage>
</organism>
<gene>
    <name evidence="7" type="primary">ANXA5</name>
    <name evidence="7" type="ORF">FJT64_010640</name>
</gene>
<evidence type="ECO:0000256" key="6">
    <source>
        <dbReference type="RuleBase" id="RU003540"/>
    </source>
</evidence>
<evidence type="ECO:0000256" key="2">
    <source>
        <dbReference type="ARBA" id="ARBA00022737"/>
    </source>
</evidence>
<dbReference type="Pfam" id="PF00191">
    <property type="entry name" value="Annexin"/>
    <property type="match status" value="4"/>
</dbReference>
<keyword evidence="2 6" id="KW-0677">Repeat</keyword>
<proteinExistence type="inferred from homology"/>
<evidence type="ECO:0000256" key="4">
    <source>
        <dbReference type="ARBA" id="ARBA00023216"/>
    </source>
</evidence>
<comment type="caution">
    <text evidence="7">The sequence shown here is derived from an EMBL/GenBank/DDBJ whole genome shotgun (WGS) entry which is preliminary data.</text>
</comment>
<keyword evidence="4 6" id="KW-0041">Annexin</keyword>
<reference evidence="7 8" key="1">
    <citation type="submission" date="2019-07" db="EMBL/GenBank/DDBJ databases">
        <title>Draft genome assembly of a fouling barnacle, Amphibalanus amphitrite (Darwin, 1854): The first reference genome for Thecostraca.</title>
        <authorList>
            <person name="Kim W."/>
        </authorList>
    </citation>
    <scope>NUCLEOTIDE SEQUENCE [LARGE SCALE GENOMIC DNA]</scope>
    <source>
        <strain evidence="7">SNU_AA5</strain>
        <tissue evidence="7">Soma without cirri and trophi</tissue>
    </source>
</reference>
<name>A0A6A4VIS0_AMPAM</name>
<dbReference type="GO" id="GO:0012506">
    <property type="term" value="C:vesicle membrane"/>
    <property type="evidence" value="ECO:0007669"/>
    <property type="project" value="TreeGrafter"/>
</dbReference>
<dbReference type="GO" id="GO:0005886">
    <property type="term" value="C:plasma membrane"/>
    <property type="evidence" value="ECO:0007669"/>
    <property type="project" value="TreeGrafter"/>
</dbReference>
<dbReference type="SUPFAM" id="SSF47874">
    <property type="entry name" value="Annexin"/>
    <property type="match status" value="1"/>
</dbReference>
<protein>
    <recommendedName>
        <fullName evidence="6">Annexin</fullName>
    </recommendedName>
</protein>
<keyword evidence="8" id="KW-1185">Reference proteome</keyword>
<dbReference type="PRINTS" id="PR00196">
    <property type="entry name" value="ANNEXIN"/>
</dbReference>
<dbReference type="InterPro" id="IPR018252">
    <property type="entry name" value="Annexin_repeat_CS"/>
</dbReference>
<dbReference type="InterPro" id="IPR037104">
    <property type="entry name" value="Annexin_sf"/>
</dbReference>
<dbReference type="Gene3D" id="1.10.220.10">
    <property type="entry name" value="Annexin"/>
    <property type="match status" value="4"/>
</dbReference>
<evidence type="ECO:0000313" key="8">
    <source>
        <dbReference type="Proteomes" id="UP000440578"/>
    </source>
</evidence>
<accession>A0A6A4VIS0</accession>
<keyword evidence="3 6" id="KW-0106">Calcium</keyword>
<dbReference type="PROSITE" id="PS51897">
    <property type="entry name" value="ANNEXIN_2"/>
    <property type="match status" value="4"/>
</dbReference>